<evidence type="ECO:0000313" key="3">
    <source>
        <dbReference type="EMBL" id="KAK4605487.1"/>
    </source>
</evidence>
<dbReference type="Pfam" id="PF03140">
    <property type="entry name" value="DUF247"/>
    <property type="match status" value="1"/>
</dbReference>
<feature type="compositionally biased region" description="Polar residues" evidence="1">
    <location>
        <begin position="7"/>
        <end position="18"/>
    </location>
</feature>
<dbReference type="InterPro" id="IPR004158">
    <property type="entry name" value="DUF247_pln"/>
</dbReference>
<feature type="region of interest" description="Disordered" evidence="1">
    <location>
        <begin position="1"/>
        <end position="40"/>
    </location>
</feature>
<name>A0AAN7JC24_QUERU</name>
<organism evidence="3 4">
    <name type="scientific">Quercus rubra</name>
    <name type="common">Northern red oak</name>
    <name type="synonym">Quercus borealis</name>
    <dbReference type="NCBI Taxonomy" id="3512"/>
    <lineage>
        <taxon>Eukaryota</taxon>
        <taxon>Viridiplantae</taxon>
        <taxon>Streptophyta</taxon>
        <taxon>Embryophyta</taxon>
        <taxon>Tracheophyta</taxon>
        <taxon>Spermatophyta</taxon>
        <taxon>Magnoliopsida</taxon>
        <taxon>eudicotyledons</taxon>
        <taxon>Gunneridae</taxon>
        <taxon>Pentapetalae</taxon>
        <taxon>rosids</taxon>
        <taxon>fabids</taxon>
        <taxon>Fagales</taxon>
        <taxon>Fagaceae</taxon>
        <taxon>Quercus</taxon>
    </lineage>
</organism>
<sequence length="462" mass="54318">MEKSESGRNPQEANSSIKNESEITEIQEESSTSGGNENPLEQLFNDLEKKLKMLLVLKDGRIYRVPYHLRKWNQDGYTPQVISIGPYHHGKEKFQTMEKHKERYFDCFMNRARAAGVHINLEDLVTRTIREMERRIRCCYVETVVPESDYFVRMIKLDACFILELFLRSYDRQGWEIDDPMLVEGWLFTTVWYELLLLENQVPFFVIEELYHLALPSRSNTLSLIQLTFYFFEDLNIHKKDPNVKIQHFTDLLRLFQLPNEDKLPKRQREMIFPKYSATQLREAGVEFKVVSSECVENPQHKIKSKCVLDLNFRDGVLVIPHLVFEDNTEACVRSIMALEQCDPRKELYYSDFFLILDRLVNTSKDVDIFSDKGIIVNSLGDNNVVTSIINNLNRGIGRGDMNEDYCHLCDALNKFYEERWHRWKALLRHQYFSSPWRSASTIAAIILVVLTLIQTIFSIIK</sequence>
<evidence type="ECO:0000256" key="2">
    <source>
        <dbReference type="SAM" id="Phobius"/>
    </source>
</evidence>
<gene>
    <name evidence="3" type="ORF">RGQ29_013510</name>
</gene>
<dbReference type="Proteomes" id="UP001324115">
    <property type="component" value="Unassembled WGS sequence"/>
</dbReference>
<keyword evidence="2" id="KW-0472">Membrane</keyword>
<reference evidence="3 4" key="1">
    <citation type="journal article" date="2023" name="G3 (Bethesda)">
        <title>A haplotype-resolved chromosome-scale genome for Quercus rubra L. provides insights into the genetics of adaptive traits for red oak species.</title>
        <authorList>
            <person name="Kapoor B."/>
            <person name="Jenkins J."/>
            <person name="Schmutz J."/>
            <person name="Zhebentyayeva T."/>
            <person name="Kuelheim C."/>
            <person name="Coggeshall M."/>
            <person name="Heim C."/>
            <person name="Lasky J.R."/>
            <person name="Leites L."/>
            <person name="Islam-Faridi N."/>
            <person name="Romero-Severson J."/>
            <person name="DeLeo V.L."/>
            <person name="Lucas S.M."/>
            <person name="Lazic D."/>
            <person name="Gailing O."/>
            <person name="Carlson J."/>
            <person name="Staton M."/>
        </authorList>
    </citation>
    <scope>NUCLEOTIDE SEQUENCE [LARGE SCALE GENOMIC DNA]</scope>
    <source>
        <strain evidence="3">Pseudo-F2</strain>
    </source>
</reference>
<dbReference type="PANTHER" id="PTHR31170">
    <property type="entry name" value="BNAC04G53230D PROTEIN"/>
    <property type="match status" value="1"/>
</dbReference>
<keyword evidence="2" id="KW-0812">Transmembrane</keyword>
<keyword evidence="4" id="KW-1185">Reference proteome</keyword>
<evidence type="ECO:0000256" key="1">
    <source>
        <dbReference type="SAM" id="MobiDB-lite"/>
    </source>
</evidence>
<dbReference type="PANTHER" id="PTHR31170:SF9">
    <property type="entry name" value="PROTEIN, PUTATIVE (DUF247)-RELATED"/>
    <property type="match status" value="1"/>
</dbReference>
<dbReference type="EMBL" id="JAXUIC010000002">
    <property type="protein sequence ID" value="KAK4605487.1"/>
    <property type="molecule type" value="Genomic_DNA"/>
</dbReference>
<evidence type="ECO:0000313" key="4">
    <source>
        <dbReference type="Proteomes" id="UP001324115"/>
    </source>
</evidence>
<keyword evidence="2" id="KW-1133">Transmembrane helix</keyword>
<comment type="caution">
    <text evidence="3">The sequence shown here is derived from an EMBL/GenBank/DDBJ whole genome shotgun (WGS) entry which is preliminary data.</text>
</comment>
<feature type="transmembrane region" description="Helical" evidence="2">
    <location>
        <begin position="440"/>
        <end position="461"/>
    </location>
</feature>
<proteinExistence type="predicted"/>
<protein>
    <submittedName>
        <fullName evidence="3">Uncharacterized protein</fullName>
    </submittedName>
</protein>
<dbReference type="AlphaFoldDB" id="A0AAN7JC24"/>
<accession>A0AAN7JC24</accession>